<keyword evidence="3" id="KW-1185">Reference proteome</keyword>
<name>A0ABQ9K6X9_9CUCU</name>
<dbReference type="InterPro" id="IPR002347">
    <property type="entry name" value="SDR_fam"/>
</dbReference>
<proteinExistence type="predicted"/>
<accession>A0ABQ9K6X9</accession>
<evidence type="ECO:0000313" key="2">
    <source>
        <dbReference type="EMBL" id="KAJ8986233.1"/>
    </source>
</evidence>
<dbReference type="Pfam" id="PF00106">
    <property type="entry name" value="adh_short"/>
    <property type="match status" value="1"/>
</dbReference>
<evidence type="ECO:0008006" key="4">
    <source>
        <dbReference type="Google" id="ProtNLM"/>
    </source>
</evidence>
<dbReference type="PANTHER" id="PTHR43157:SF73">
    <property type="entry name" value="WW DOMAIN-CONTAINING OXIDOREDUCTASE-LIKE PROTEIN"/>
    <property type="match status" value="1"/>
</dbReference>
<reference evidence="2" key="1">
    <citation type="journal article" date="2023" name="Insect Mol. Biol.">
        <title>Genome sequencing provides insights into the evolution of gene families encoding plant cell wall-degrading enzymes in longhorned beetles.</title>
        <authorList>
            <person name="Shin N.R."/>
            <person name="Okamura Y."/>
            <person name="Kirsch R."/>
            <person name="Pauchet Y."/>
        </authorList>
    </citation>
    <scope>NUCLEOTIDE SEQUENCE</scope>
    <source>
        <strain evidence="2">MMC_N1</strain>
    </source>
</reference>
<protein>
    <recommendedName>
        <fullName evidence="4">Retinol dehydrogenase 11</fullName>
    </recommendedName>
</protein>
<dbReference type="Proteomes" id="UP001162164">
    <property type="component" value="Unassembled WGS sequence"/>
</dbReference>
<organism evidence="2 3">
    <name type="scientific">Molorchus minor</name>
    <dbReference type="NCBI Taxonomy" id="1323400"/>
    <lineage>
        <taxon>Eukaryota</taxon>
        <taxon>Metazoa</taxon>
        <taxon>Ecdysozoa</taxon>
        <taxon>Arthropoda</taxon>
        <taxon>Hexapoda</taxon>
        <taxon>Insecta</taxon>
        <taxon>Pterygota</taxon>
        <taxon>Neoptera</taxon>
        <taxon>Endopterygota</taxon>
        <taxon>Coleoptera</taxon>
        <taxon>Polyphaga</taxon>
        <taxon>Cucujiformia</taxon>
        <taxon>Chrysomeloidea</taxon>
        <taxon>Cerambycidae</taxon>
        <taxon>Lamiinae</taxon>
        <taxon>Monochamini</taxon>
        <taxon>Molorchus</taxon>
    </lineage>
</organism>
<evidence type="ECO:0000256" key="1">
    <source>
        <dbReference type="ARBA" id="ARBA00023002"/>
    </source>
</evidence>
<sequence>MGIFSARCTSLARLDGKTAVVTGSNTGIGKVTAQDFFQRGARVIMACRNLEKANEAVKDIKENCSTQENVGELIATELDLSSLKSVRNCAKHLLDTEKRIDLLINNAGVMMCPKTITEDGYEMQFATNHLGHFLLTLLLLPKISQSTPARIVNVSSIAHERGKIDFTDINCEKGKYKHNIQGVNVYSLHPGVIRTELGRHLNATLMWGAKLLWNVAGWFLFKTIHQGAQTTIYCAVDEKCANETGLYYSECAAKEPSKDAQNMEDAKKLWNVSLDLVGLPQDYNPFS</sequence>
<gene>
    <name evidence="2" type="ORF">NQ317_009939</name>
</gene>
<comment type="caution">
    <text evidence="2">The sequence shown here is derived from an EMBL/GenBank/DDBJ whole genome shotgun (WGS) entry which is preliminary data.</text>
</comment>
<dbReference type="Gene3D" id="3.40.50.720">
    <property type="entry name" value="NAD(P)-binding Rossmann-like Domain"/>
    <property type="match status" value="1"/>
</dbReference>
<dbReference type="PRINTS" id="PR00081">
    <property type="entry name" value="GDHRDH"/>
</dbReference>
<dbReference type="SUPFAM" id="SSF51735">
    <property type="entry name" value="NAD(P)-binding Rossmann-fold domains"/>
    <property type="match status" value="1"/>
</dbReference>
<dbReference type="PANTHER" id="PTHR43157">
    <property type="entry name" value="PHOSPHATIDYLINOSITOL-GLYCAN BIOSYNTHESIS CLASS F PROTEIN-RELATED"/>
    <property type="match status" value="1"/>
</dbReference>
<dbReference type="InterPro" id="IPR036291">
    <property type="entry name" value="NAD(P)-bd_dom_sf"/>
</dbReference>
<evidence type="ECO:0000313" key="3">
    <source>
        <dbReference type="Proteomes" id="UP001162164"/>
    </source>
</evidence>
<keyword evidence="1" id="KW-0560">Oxidoreductase</keyword>
<dbReference type="EMBL" id="JAPWTJ010000001">
    <property type="protein sequence ID" value="KAJ8986233.1"/>
    <property type="molecule type" value="Genomic_DNA"/>
</dbReference>